<gene>
    <name evidence="1" type="ORF">PHYSODRAFT_426714</name>
</gene>
<dbReference type="AlphaFoldDB" id="G4YKN4"/>
<feature type="non-terminal residue" evidence="1">
    <location>
        <position position="178"/>
    </location>
</feature>
<reference evidence="1 2" key="1">
    <citation type="journal article" date="2006" name="Science">
        <title>Phytophthora genome sequences uncover evolutionary origins and mechanisms of pathogenesis.</title>
        <authorList>
            <person name="Tyler B.M."/>
            <person name="Tripathy S."/>
            <person name="Zhang X."/>
            <person name="Dehal P."/>
            <person name="Jiang R.H."/>
            <person name="Aerts A."/>
            <person name="Arredondo F.D."/>
            <person name="Baxter L."/>
            <person name="Bensasson D."/>
            <person name="Beynon J.L."/>
            <person name="Chapman J."/>
            <person name="Damasceno C.M."/>
            <person name="Dorrance A.E."/>
            <person name="Dou D."/>
            <person name="Dickerman A.W."/>
            <person name="Dubchak I.L."/>
            <person name="Garbelotto M."/>
            <person name="Gijzen M."/>
            <person name="Gordon S.G."/>
            <person name="Govers F."/>
            <person name="Grunwald N.J."/>
            <person name="Huang W."/>
            <person name="Ivors K.L."/>
            <person name="Jones R.W."/>
            <person name="Kamoun S."/>
            <person name="Krampis K."/>
            <person name="Lamour K.H."/>
            <person name="Lee M.K."/>
            <person name="McDonald W.H."/>
            <person name="Medina M."/>
            <person name="Meijer H.J."/>
            <person name="Nordberg E.K."/>
            <person name="Maclean D.J."/>
            <person name="Ospina-Giraldo M.D."/>
            <person name="Morris P.F."/>
            <person name="Phuntumart V."/>
            <person name="Putnam N.H."/>
            <person name="Rash S."/>
            <person name="Rose J.K."/>
            <person name="Sakihama Y."/>
            <person name="Salamov A.A."/>
            <person name="Savidor A."/>
            <person name="Scheuring C.F."/>
            <person name="Smith B.M."/>
            <person name="Sobral B.W."/>
            <person name="Terry A."/>
            <person name="Torto-Alalibo T.A."/>
            <person name="Win J."/>
            <person name="Xu Z."/>
            <person name="Zhang H."/>
            <person name="Grigoriev I.V."/>
            <person name="Rokhsar D.S."/>
            <person name="Boore J.L."/>
        </authorList>
    </citation>
    <scope>NUCLEOTIDE SEQUENCE [LARGE SCALE GENOMIC DNA]</scope>
    <source>
        <strain evidence="1 2">P6497</strain>
    </source>
</reference>
<proteinExistence type="predicted"/>
<evidence type="ECO:0000313" key="2">
    <source>
        <dbReference type="Proteomes" id="UP000002640"/>
    </source>
</evidence>
<evidence type="ECO:0000313" key="1">
    <source>
        <dbReference type="EMBL" id="EGZ28866.1"/>
    </source>
</evidence>
<name>G4YKN4_PHYSP</name>
<organism evidence="1 2">
    <name type="scientific">Phytophthora sojae (strain P6497)</name>
    <name type="common">Soybean stem and root rot agent</name>
    <name type="synonym">Phytophthora megasperma f. sp. glycines</name>
    <dbReference type="NCBI Taxonomy" id="1094619"/>
    <lineage>
        <taxon>Eukaryota</taxon>
        <taxon>Sar</taxon>
        <taxon>Stramenopiles</taxon>
        <taxon>Oomycota</taxon>
        <taxon>Peronosporomycetes</taxon>
        <taxon>Peronosporales</taxon>
        <taxon>Peronosporaceae</taxon>
        <taxon>Phytophthora</taxon>
    </lineage>
</organism>
<feature type="non-terminal residue" evidence="1">
    <location>
        <position position="1"/>
    </location>
</feature>
<keyword evidence="2" id="KW-1185">Reference proteome</keyword>
<dbReference type="KEGG" id="psoj:PHYSODRAFT_426714"/>
<dbReference type="Proteomes" id="UP000002640">
    <property type="component" value="Unassembled WGS sequence"/>
</dbReference>
<dbReference type="RefSeq" id="XP_009516141.1">
    <property type="nucleotide sequence ID" value="XM_009517846.1"/>
</dbReference>
<dbReference type="EMBL" id="JH159151">
    <property type="protein sequence ID" value="EGZ28866.1"/>
    <property type="molecule type" value="Genomic_DNA"/>
</dbReference>
<protein>
    <submittedName>
        <fullName evidence="1">Uncharacterized protein</fullName>
    </submittedName>
</protein>
<dbReference type="OMA" id="SKIVKFM"/>
<dbReference type="InParanoid" id="G4YKN4"/>
<sequence length="178" mass="20985">PGERMYKRRVINLVFHKRYDLGVKVHVVLSKIVKFMKDNSLVIWYVGHWVTYPEDISYGVKEKNKRKGLHDPAIKKYAELAAELLNAWTPKTILYEPVIWVYPAKVCPWILFDKSEKKPDGKSYTMAEQLEILDREEPARIQWTRWTLDRIIVDCPAHIRKKLLSPGERAKSPLTNHF</sequence>
<accession>G4YKN4</accession>
<dbReference type="GeneID" id="20652258"/>